<dbReference type="EMBL" id="CP002279">
    <property type="protein sequence ID" value="AEH88207.1"/>
    <property type="molecule type" value="Genomic_DNA"/>
</dbReference>
<proteinExistence type="predicted"/>
<dbReference type="KEGG" id="mop:Mesop_3766"/>
<dbReference type="RefSeq" id="WP_013894891.1">
    <property type="nucleotide sequence ID" value="NC_015675.1"/>
</dbReference>
<evidence type="ECO:0000313" key="2">
    <source>
        <dbReference type="Proteomes" id="UP000001623"/>
    </source>
</evidence>
<gene>
    <name evidence="1" type="ordered locus">Mesop_3766</name>
</gene>
<reference evidence="1 2" key="1">
    <citation type="submission" date="2010-10" db="EMBL/GenBank/DDBJ databases">
        <title>Complete sequence of Mesorhizobium opportunistum WSM2075.</title>
        <authorList>
            <consortium name="US DOE Joint Genome Institute"/>
            <person name="Lucas S."/>
            <person name="Copeland A."/>
            <person name="Lapidus A."/>
            <person name="Cheng J.-F."/>
            <person name="Bruce D."/>
            <person name="Goodwin L."/>
            <person name="Pitluck S."/>
            <person name="Chertkov O."/>
            <person name="Misra M."/>
            <person name="Detter J.C."/>
            <person name="Han C."/>
            <person name="Tapia R."/>
            <person name="Land M."/>
            <person name="Hauser L."/>
            <person name="Kyrpides N."/>
            <person name="Ovchinnikova G."/>
            <person name="Mavrommatis K.M."/>
            <person name="Tiwari R.P."/>
            <person name="Howieson J.G."/>
            <person name="O'Hara G.W."/>
            <person name="Nandasena K.G."/>
            <person name="Woyke T."/>
        </authorList>
    </citation>
    <scope>NUCLEOTIDE SEQUENCE [LARGE SCALE GENOMIC DNA]</scope>
    <source>
        <strain evidence="2">LMG 24607 / HAMBI 3007 / WSM2075</strain>
    </source>
</reference>
<evidence type="ECO:0000313" key="1">
    <source>
        <dbReference type="EMBL" id="AEH88207.1"/>
    </source>
</evidence>
<name>F7Y0Z4_MESOW</name>
<accession>F7Y0Z4</accession>
<organism evidence="1 2">
    <name type="scientific">Mesorhizobium opportunistum (strain LMG 24607 / HAMBI 3007 / WSM2075)</name>
    <dbReference type="NCBI Taxonomy" id="536019"/>
    <lineage>
        <taxon>Bacteria</taxon>
        <taxon>Pseudomonadati</taxon>
        <taxon>Pseudomonadota</taxon>
        <taxon>Alphaproteobacteria</taxon>
        <taxon>Hyphomicrobiales</taxon>
        <taxon>Phyllobacteriaceae</taxon>
        <taxon>Mesorhizobium</taxon>
    </lineage>
</organism>
<dbReference type="Proteomes" id="UP000001623">
    <property type="component" value="Chromosome"/>
</dbReference>
<dbReference type="AlphaFoldDB" id="F7Y0Z4"/>
<sequence>MAIVLRSVKGSNLTAAEVDGNFSDLVAQIAAIIAGIPEPVNISNITVTGTRMTIYLADATVFGPFTLPQANFRPSVVGVISTTTHTVVSGDLNGFKRCTNAAGCAWTFDDDSFAVDSEVTIYADTDGPVTFDSTTDIQLRVPPGYLPQVKGNGFTAGFKKLAAGLWVGIGTFAEDVTA</sequence>
<dbReference type="HOGENOM" id="CLU_1508898_0_0_5"/>
<dbReference type="STRING" id="536019.Mesop_3766"/>
<protein>
    <submittedName>
        <fullName evidence="1">Uncharacterized protein</fullName>
    </submittedName>
</protein>